<keyword evidence="3" id="KW-1185">Reference proteome</keyword>
<dbReference type="Proteomes" id="UP001152799">
    <property type="component" value="Chromosome 8"/>
</dbReference>
<proteinExistence type="predicted"/>
<accession>A0A9N9MWF4</accession>
<feature type="domain" description="DUF4371" evidence="1">
    <location>
        <begin position="194"/>
        <end position="346"/>
    </location>
</feature>
<dbReference type="PANTHER" id="PTHR46289:SF14">
    <property type="entry name" value="DUF4371 DOMAIN-CONTAINING PROTEIN"/>
    <property type="match status" value="1"/>
</dbReference>
<gene>
    <name evidence="2" type="ORF">CEUTPL_LOCUS12715</name>
</gene>
<evidence type="ECO:0000259" key="1">
    <source>
        <dbReference type="Pfam" id="PF14291"/>
    </source>
</evidence>
<dbReference type="PANTHER" id="PTHR46289">
    <property type="entry name" value="52 KDA REPRESSOR OF THE INHIBITOR OF THE PROTEIN KINASE-LIKE PROTEIN-RELATED"/>
    <property type="match status" value="1"/>
</dbReference>
<protein>
    <recommendedName>
        <fullName evidence="1">DUF4371 domain-containing protein</fullName>
    </recommendedName>
</protein>
<dbReference type="InterPro" id="IPR052958">
    <property type="entry name" value="IFN-induced_PKR_regulator"/>
</dbReference>
<evidence type="ECO:0000313" key="2">
    <source>
        <dbReference type="EMBL" id="CAG9772297.1"/>
    </source>
</evidence>
<dbReference type="OrthoDB" id="6604085at2759"/>
<reference evidence="2" key="1">
    <citation type="submission" date="2022-01" db="EMBL/GenBank/DDBJ databases">
        <authorList>
            <person name="King R."/>
        </authorList>
    </citation>
    <scope>NUCLEOTIDE SEQUENCE</scope>
</reference>
<dbReference type="InterPro" id="IPR025398">
    <property type="entry name" value="DUF4371"/>
</dbReference>
<sequence>MIQSTQTQINAENNYLVAEGNSNQNIVHVQNTEPNENVLINYSYDIGKIIDLGPSQILNLPDEEKYLYLKETWSPPRNYKLPCSEQQEGQRLERRHLNLGHINSFPWLAFSHMHQGLFCKYCVIFCSVKEKFSLKGLVTIPVTKFAKLTGKDGILQSHNDNKYHKNASISGQSFLKMYKNPSLDIRNEISSKRLEQIKENRARLIPSIKTIKLLGRQNIPFRGHRDDGLFFPTETECESSVTSNEGNFRELLKYRIDAGDKILETHLKTCSSKATYISKTTQNELIESCGTEILVTIKNRIFSSKYYCILFDETTDLSHTSQMSLVVRYLYDNNIYEDFIGFINCHTAAYPADVNEIENFDPVMRGKVIGQTALKLLKSVQLNPSLCVGIGTDGCEVMVSEQVGAVQEIKKKTLVAERCACFNHMLNLSVSKSSQVQAIRNLVGSIKEIVASFNASPKRQFILKSTLKHHIEGLCETRWTERHDSVLRFKNDFKKIVEGLDKISAWRESASSRKASLYKIAILNFEFIVALFCLSELLSITQPLSVIFQKKNLDKTQATDILTSTLHALMEKRSLSENNFNKLWEQIEEYSDDLGIHPQMPRLP</sequence>
<name>A0A9N9MWF4_9CUCU</name>
<dbReference type="Pfam" id="PF14291">
    <property type="entry name" value="DUF4371"/>
    <property type="match status" value="1"/>
</dbReference>
<dbReference type="EMBL" id="OU892284">
    <property type="protein sequence ID" value="CAG9772297.1"/>
    <property type="molecule type" value="Genomic_DNA"/>
</dbReference>
<organism evidence="2 3">
    <name type="scientific">Ceutorhynchus assimilis</name>
    <name type="common">cabbage seed weevil</name>
    <dbReference type="NCBI Taxonomy" id="467358"/>
    <lineage>
        <taxon>Eukaryota</taxon>
        <taxon>Metazoa</taxon>
        <taxon>Ecdysozoa</taxon>
        <taxon>Arthropoda</taxon>
        <taxon>Hexapoda</taxon>
        <taxon>Insecta</taxon>
        <taxon>Pterygota</taxon>
        <taxon>Neoptera</taxon>
        <taxon>Endopterygota</taxon>
        <taxon>Coleoptera</taxon>
        <taxon>Polyphaga</taxon>
        <taxon>Cucujiformia</taxon>
        <taxon>Curculionidae</taxon>
        <taxon>Ceutorhynchinae</taxon>
        <taxon>Ceutorhynchus</taxon>
    </lineage>
</organism>
<evidence type="ECO:0000313" key="3">
    <source>
        <dbReference type="Proteomes" id="UP001152799"/>
    </source>
</evidence>
<dbReference type="AlphaFoldDB" id="A0A9N9MWF4"/>